<dbReference type="InterPro" id="IPR017214">
    <property type="entry name" value="UCP037471"/>
</dbReference>
<accession>A0A834YM32</accession>
<gene>
    <name evidence="14" type="ORF">HHK36_023880</name>
</gene>
<evidence type="ECO:0000256" key="2">
    <source>
        <dbReference type="ARBA" id="ARBA00022448"/>
    </source>
</evidence>
<keyword evidence="4 11" id="KW-0732">Signal</keyword>
<feature type="binding site" description="axial binding residue" evidence="9">
    <location>
        <position position="219"/>
    </location>
    <ligand>
        <name>heme b</name>
        <dbReference type="ChEBI" id="CHEBI:60344"/>
        <label>1</label>
    </ligand>
    <ligandPart>
        <name>Fe</name>
        <dbReference type="ChEBI" id="CHEBI:18248"/>
    </ligandPart>
</feature>
<dbReference type="PROSITE" id="PS50836">
    <property type="entry name" value="DOMON"/>
    <property type="match status" value="1"/>
</dbReference>
<evidence type="ECO:0000256" key="6">
    <source>
        <dbReference type="ARBA" id="ARBA00022989"/>
    </source>
</evidence>
<feature type="transmembrane region" description="Helical" evidence="10">
    <location>
        <begin position="220"/>
        <end position="241"/>
    </location>
</feature>
<feature type="binding site" description="axial binding residue" evidence="9">
    <location>
        <position position="288"/>
    </location>
    <ligand>
        <name>heme b</name>
        <dbReference type="ChEBI" id="CHEBI:60344"/>
        <label>1</label>
    </ligand>
    <ligandPart>
        <name>Fe</name>
        <dbReference type="ChEBI" id="CHEBI:18248"/>
    </ligandPart>
</feature>
<sequence>MSSLQGLVVLILAFISLLFTSAQSSSCNDQGFSFMKKRISITKCKNLGTLEAKFGWDYNEKTHNKTINVCFGARLHAVAGWVAWGVNPCPRPHMVGTRALIGIKQPNGLVVLNTFNITRDTKIGCRLLPSDIEVGVHNQHIEYLEETSFLIISATLTLPPEYNLSKLNHVWQVGSHVEDIEPKMHAVTLQNVDSTETIDLISEETQSIWHQRHHLRTVHGILNIVGWGVLLPIGVIIARYFRNFPVKYSRWYHFHIFCQVWAFTLGSTGWFMGMWLGRHSKFYEFRTHRILGIIIFTFSTLQMLAFLLKPEKKDESRQYWDIYHHFLGYSLIVVIIVNVFDGISILQPSQNWKWSYVGILVLLASIVLVLEVFTWIKFIKKKNKTENKT</sequence>
<comment type="subcellular location">
    <subcellularLocation>
        <location evidence="1">Membrane</location>
    </subcellularLocation>
</comment>
<dbReference type="GO" id="GO:0016020">
    <property type="term" value="C:membrane"/>
    <property type="evidence" value="ECO:0007669"/>
    <property type="project" value="UniProtKB-SubCell"/>
</dbReference>
<keyword evidence="15" id="KW-1185">Reference proteome</keyword>
<evidence type="ECO:0000256" key="4">
    <source>
        <dbReference type="ARBA" id="ARBA00022729"/>
    </source>
</evidence>
<dbReference type="SMART" id="SM00665">
    <property type="entry name" value="B561"/>
    <property type="match status" value="1"/>
</dbReference>
<feature type="binding site" description="axial binding residue" evidence="9">
    <location>
        <position position="255"/>
    </location>
    <ligand>
        <name>heme b</name>
        <dbReference type="ChEBI" id="CHEBI:60344"/>
        <label>1</label>
    </ligand>
    <ligandPart>
        <name>Fe</name>
        <dbReference type="ChEBI" id="CHEBI:18248"/>
    </ligandPart>
</feature>
<keyword evidence="6 10" id="KW-1133">Transmembrane helix</keyword>
<keyword evidence="2 8" id="KW-0813">Transport</keyword>
<evidence type="ECO:0000313" key="15">
    <source>
        <dbReference type="Proteomes" id="UP000655225"/>
    </source>
</evidence>
<evidence type="ECO:0000256" key="5">
    <source>
        <dbReference type="ARBA" id="ARBA00022982"/>
    </source>
</evidence>
<evidence type="ECO:0000256" key="8">
    <source>
        <dbReference type="PIRNR" id="PIRNR037471"/>
    </source>
</evidence>
<feature type="transmembrane region" description="Helical" evidence="10">
    <location>
        <begin position="329"/>
        <end position="348"/>
    </location>
</feature>
<evidence type="ECO:0000256" key="10">
    <source>
        <dbReference type="SAM" id="Phobius"/>
    </source>
</evidence>
<comment type="cofactor">
    <cofactor evidence="8">
        <name>heme b</name>
        <dbReference type="ChEBI" id="CHEBI:60344"/>
    </cofactor>
    <text evidence="8">Binds 2 heme b groups non-covalently.</text>
</comment>
<feature type="transmembrane region" description="Helical" evidence="10">
    <location>
        <begin position="354"/>
        <end position="376"/>
    </location>
</feature>
<name>A0A834YM32_TETSI</name>
<protein>
    <recommendedName>
        <fullName evidence="8">Cytochrome b561 and DOMON domain-containing protein</fullName>
    </recommendedName>
</protein>
<dbReference type="OrthoDB" id="19261at2759"/>
<dbReference type="PIRSF" id="PIRSF037471">
    <property type="entry name" value="UCP037471"/>
    <property type="match status" value="1"/>
</dbReference>
<proteinExistence type="predicted"/>
<dbReference type="Pfam" id="PF03188">
    <property type="entry name" value="Cytochrom_B561"/>
    <property type="match status" value="1"/>
</dbReference>
<dbReference type="OMA" id="DYRKYWN"/>
<evidence type="ECO:0000256" key="1">
    <source>
        <dbReference type="ARBA" id="ARBA00004370"/>
    </source>
</evidence>
<keyword evidence="7 8" id="KW-0472">Membrane</keyword>
<dbReference type="EMBL" id="JABCRI010000017">
    <property type="protein sequence ID" value="KAF8391574.1"/>
    <property type="molecule type" value="Genomic_DNA"/>
</dbReference>
<dbReference type="AlphaFoldDB" id="A0A834YM32"/>
<evidence type="ECO:0000259" key="13">
    <source>
        <dbReference type="PROSITE" id="PS50939"/>
    </source>
</evidence>
<dbReference type="CDD" id="cd08760">
    <property type="entry name" value="Cyt_b561_FRRS1_like"/>
    <property type="match status" value="1"/>
</dbReference>
<keyword evidence="5 8" id="KW-0249">Electron transport</keyword>
<dbReference type="Proteomes" id="UP000655225">
    <property type="component" value="Unassembled WGS sequence"/>
</dbReference>
<evidence type="ECO:0000256" key="3">
    <source>
        <dbReference type="ARBA" id="ARBA00022692"/>
    </source>
</evidence>
<keyword evidence="9" id="KW-0408">Iron</keyword>
<feature type="transmembrane region" description="Helical" evidence="10">
    <location>
        <begin position="253"/>
        <end position="276"/>
    </location>
</feature>
<evidence type="ECO:0000256" key="11">
    <source>
        <dbReference type="SAM" id="SignalP"/>
    </source>
</evidence>
<feature type="signal peptide" evidence="11">
    <location>
        <begin position="1"/>
        <end position="24"/>
    </location>
</feature>
<dbReference type="GO" id="GO:0046872">
    <property type="term" value="F:metal ion binding"/>
    <property type="evidence" value="ECO:0007669"/>
    <property type="project" value="UniProtKB-KW"/>
</dbReference>
<feature type="domain" description="DOMON" evidence="12">
    <location>
        <begin position="50"/>
        <end position="174"/>
    </location>
</feature>
<organism evidence="14 15">
    <name type="scientific">Tetracentron sinense</name>
    <name type="common">Spur-leaf</name>
    <dbReference type="NCBI Taxonomy" id="13715"/>
    <lineage>
        <taxon>Eukaryota</taxon>
        <taxon>Viridiplantae</taxon>
        <taxon>Streptophyta</taxon>
        <taxon>Embryophyta</taxon>
        <taxon>Tracheophyta</taxon>
        <taxon>Spermatophyta</taxon>
        <taxon>Magnoliopsida</taxon>
        <taxon>Trochodendrales</taxon>
        <taxon>Trochodendraceae</taxon>
        <taxon>Tetracentron</taxon>
    </lineage>
</organism>
<dbReference type="PANTHER" id="PTHR23130">
    <property type="entry name" value="CYTOCHROME B561 AND DOMON DOMAIN-CONTAINING PROTEIN"/>
    <property type="match status" value="1"/>
</dbReference>
<reference evidence="14 15" key="1">
    <citation type="submission" date="2020-04" db="EMBL/GenBank/DDBJ databases">
        <title>Plant Genome Project.</title>
        <authorList>
            <person name="Zhang R.-G."/>
        </authorList>
    </citation>
    <scope>NUCLEOTIDE SEQUENCE [LARGE SCALE GENOMIC DNA]</scope>
    <source>
        <strain evidence="14">YNK0</strain>
        <tissue evidence="14">Leaf</tissue>
    </source>
</reference>
<feature type="domain" description="Cytochrome b561" evidence="13">
    <location>
        <begin position="181"/>
        <end position="379"/>
    </location>
</feature>
<keyword evidence="9" id="KW-0479">Metal-binding</keyword>
<dbReference type="Gene3D" id="1.20.120.1770">
    <property type="match status" value="1"/>
</dbReference>
<dbReference type="InterPro" id="IPR005018">
    <property type="entry name" value="DOMON_domain"/>
</dbReference>
<evidence type="ECO:0000256" key="7">
    <source>
        <dbReference type="ARBA" id="ARBA00023136"/>
    </source>
</evidence>
<evidence type="ECO:0000259" key="12">
    <source>
        <dbReference type="PROSITE" id="PS50836"/>
    </source>
</evidence>
<evidence type="ECO:0000256" key="9">
    <source>
        <dbReference type="PIRSR" id="PIRSR037471-1"/>
    </source>
</evidence>
<dbReference type="PROSITE" id="PS50939">
    <property type="entry name" value="CYTOCHROME_B561"/>
    <property type="match status" value="1"/>
</dbReference>
<feature type="binding site" description="axial binding residue" evidence="9">
    <location>
        <position position="324"/>
    </location>
    <ligand>
        <name>heme b</name>
        <dbReference type="ChEBI" id="CHEBI:60344"/>
        <label>1</label>
    </ligand>
    <ligandPart>
        <name>Fe</name>
        <dbReference type="ChEBI" id="CHEBI:18248"/>
    </ligandPart>
</feature>
<comment type="caution">
    <text evidence="14">The sequence shown here is derived from an EMBL/GenBank/DDBJ whole genome shotgun (WGS) entry which is preliminary data.</text>
</comment>
<dbReference type="PANTHER" id="PTHR23130:SF175">
    <property type="entry name" value="CYTOCHROME B561 AND DOMON DOMAIN-CONTAINING PROTEIN"/>
    <property type="match status" value="1"/>
</dbReference>
<feature type="transmembrane region" description="Helical" evidence="10">
    <location>
        <begin position="288"/>
        <end position="308"/>
    </location>
</feature>
<dbReference type="InterPro" id="IPR006593">
    <property type="entry name" value="Cyt_b561/ferric_Rdtase_TM"/>
</dbReference>
<keyword evidence="3 10" id="KW-0812">Transmembrane</keyword>
<dbReference type="InterPro" id="IPR045265">
    <property type="entry name" value="AIR12_DOMON"/>
</dbReference>
<dbReference type="Pfam" id="PF04526">
    <property type="entry name" value="DUF568"/>
    <property type="match status" value="1"/>
</dbReference>
<feature type="chain" id="PRO_5032596305" description="Cytochrome b561 and DOMON domain-containing protein" evidence="11">
    <location>
        <begin position="25"/>
        <end position="389"/>
    </location>
</feature>
<evidence type="ECO:0000313" key="14">
    <source>
        <dbReference type="EMBL" id="KAF8391574.1"/>
    </source>
</evidence>